<evidence type="ECO:0000256" key="1">
    <source>
        <dbReference type="SAM" id="SignalP"/>
    </source>
</evidence>
<dbReference type="KEGG" id="sgrg:L0C25_13500"/>
<reference evidence="2" key="1">
    <citation type="submission" date="2022-01" db="EMBL/GenBank/DDBJ databases">
        <title>Nocardioidaceae gen. sp. A5X3R13.</title>
        <authorList>
            <person name="Lopez Marin M.A."/>
            <person name="Uhlik O."/>
        </authorList>
    </citation>
    <scope>NUCLEOTIDE SEQUENCE</scope>
    <source>
        <strain evidence="2">A5X3R13</strain>
    </source>
</reference>
<proteinExistence type="predicted"/>
<accession>A0AA46YIU8</accession>
<feature type="chain" id="PRO_5041386949" evidence="1">
    <location>
        <begin position="30"/>
        <end position="229"/>
    </location>
</feature>
<evidence type="ECO:0000313" key="2">
    <source>
        <dbReference type="EMBL" id="UYM03570.1"/>
    </source>
</evidence>
<organism evidence="2 3">
    <name type="scientific">Solicola gregarius</name>
    <dbReference type="NCBI Taxonomy" id="2908642"/>
    <lineage>
        <taxon>Bacteria</taxon>
        <taxon>Bacillati</taxon>
        <taxon>Actinomycetota</taxon>
        <taxon>Actinomycetes</taxon>
        <taxon>Propionibacteriales</taxon>
        <taxon>Nocardioidaceae</taxon>
        <taxon>Solicola</taxon>
    </lineage>
</organism>
<evidence type="ECO:0000313" key="3">
    <source>
        <dbReference type="Proteomes" id="UP001164390"/>
    </source>
</evidence>
<keyword evidence="3" id="KW-1185">Reference proteome</keyword>
<dbReference type="RefSeq" id="WP_271632180.1">
    <property type="nucleotide sequence ID" value="NZ_CP094970.1"/>
</dbReference>
<name>A0AA46YIU8_9ACTN</name>
<sequence>MSVLKRVAIGAAATALVTATIAAGGPASASEIKIKGKVAGSSTVAKSGDTLTLPRGASLKASLFLPSGKIRKGVMDVPTITAHMDAKIPGLDFLPGVPMKAKVNMVQVAPITGKVPSKGKNKGHMVSAATVRFAIPKATLDVPIPVLDGINIVQDTCTTEPFKIKMISNKKLNLDKKIIIDTKFTIPKFDGCSIVNVPPFGLRNTLLTQLLSGPGNTLHLEVGPLKSDL</sequence>
<protein>
    <submittedName>
        <fullName evidence="2">Uncharacterized protein</fullName>
    </submittedName>
</protein>
<dbReference type="AlphaFoldDB" id="A0AA46YIU8"/>
<feature type="signal peptide" evidence="1">
    <location>
        <begin position="1"/>
        <end position="29"/>
    </location>
</feature>
<dbReference type="Proteomes" id="UP001164390">
    <property type="component" value="Chromosome"/>
</dbReference>
<gene>
    <name evidence="2" type="ORF">L0C25_13500</name>
</gene>
<keyword evidence="1" id="KW-0732">Signal</keyword>
<dbReference type="EMBL" id="CP094970">
    <property type="protein sequence ID" value="UYM03570.1"/>
    <property type="molecule type" value="Genomic_DNA"/>
</dbReference>